<sequence length="682" mass="71313">MFGKRSKDDLTSLAAFAQPLQDEVARLRRKLSGALELGAVTPAAEAYVKGAIKLLLAVQPEVVAMWPAASTALRKQCQLWVKMRLVHLADPRQAEEAGEQVQGIALGLVKLSWMLPELERGFRLTLVVGSAFCVRWTAMRRLAPAQLGMDDGTVARGTDSCPSPTVAVALDTLAVYLADQETEQAELEAASGATLTDRLWHALCGAQGHKTAEWLVGCLISGENLLNLQQCQLAPLKLATTHLAVEESGHISGSAGAPLPSTLQDAALSVADQLPQDFTYLSKPLVTLLGAAVGVEDEQHLAVSGLAAGQLGLLDKLAARLGAEAQDSAGVIGPRVPQEALLRCGGPGGAGDKGSAQQRRMCEEAQAVVQKQHELEQEKHQLEGRARELVGSMRRPGAASQGQVAPPPPPLPTKGGVAAASAAPHRCARSPGLAGGGSGSGGATAALLLVGSGGGGGATCPWEAAPGLHGEVLGVGSALDAALEGSDDELAVKVLTAPGPQQLIILSHLEQNDKLNLDATCTSLRQASLAWFPEVTVEVKPGKTDVASLAAWLERHQARLNLTLVRRFGASLTKLEPSAIAALPVHLFSSLNTGPWLPEGASTLTALTSLMFSGTVNADPTHMPVDLLRPLSRLRQLIMMNVNGGINVKEMLALPALQELQALELPRCKLQAAPRRCHSSPS</sequence>
<reference evidence="2" key="1">
    <citation type="journal article" date="2019" name="Plant J.">
        <title>Chlorella vulgaris genome assembly and annotation reveals the molecular basis for metabolic acclimation to high light conditions.</title>
        <authorList>
            <person name="Cecchin M."/>
            <person name="Marcolungo L."/>
            <person name="Rossato M."/>
            <person name="Girolomoni L."/>
            <person name="Cosentino E."/>
            <person name="Cuine S."/>
            <person name="Li-Beisson Y."/>
            <person name="Delledonne M."/>
            <person name="Ballottari M."/>
        </authorList>
    </citation>
    <scope>NUCLEOTIDE SEQUENCE</scope>
    <source>
        <strain evidence="2">211/11P</strain>
    </source>
</reference>
<dbReference type="EMBL" id="SIDB01000013">
    <property type="protein sequence ID" value="KAI3424445.1"/>
    <property type="molecule type" value="Genomic_DNA"/>
</dbReference>
<dbReference type="Proteomes" id="UP001055712">
    <property type="component" value="Unassembled WGS sequence"/>
</dbReference>
<keyword evidence="3" id="KW-1185">Reference proteome</keyword>
<evidence type="ECO:0000313" key="2">
    <source>
        <dbReference type="EMBL" id="KAI3424445.1"/>
    </source>
</evidence>
<protein>
    <submittedName>
        <fullName evidence="2">Uncharacterized protein</fullName>
    </submittedName>
</protein>
<evidence type="ECO:0000256" key="1">
    <source>
        <dbReference type="SAM" id="MobiDB-lite"/>
    </source>
</evidence>
<proteinExistence type="predicted"/>
<organism evidence="2 3">
    <name type="scientific">Chlorella vulgaris</name>
    <name type="common">Green alga</name>
    <dbReference type="NCBI Taxonomy" id="3077"/>
    <lineage>
        <taxon>Eukaryota</taxon>
        <taxon>Viridiplantae</taxon>
        <taxon>Chlorophyta</taxon>
        <taxon>core chlorophytes</taxon>
        <taxon>Trebouxiophyceae</taxon>
        <taxon>Chlorellales</taxon>
        <taxon>Chlorellaceae</taxon>
        <taxon>Chlorella clade</taxon>
        <taxon>Chlorella</taxon>
    </lineage>
</organism>
<comment type="caution">
    <text evidence="2">The sequence shown here is derived from an EMBL/GenBank/DDBJ whole genome shotgun (WGS) entry which is preliminary data.</text>
</comment>
<feature type="compositionally biased region" description="Low complexity" evidence="1">
    <location>
        <begin position="413"/>
        <end position="424"/>
    </location>
</feature>
<gene>
    <name evidence="2" type="ORF">D9Q98_009997</name>
</gene>
<reference evidence="2" key="2">
    <citation type="submission" date="2020-11" db="EMBL/GenBank/DDBJ databases">
        <authorList>
            <person name="Cecchin M."/>
            <person name="Marcolungo L."/>
            <person name="Rossato M."/>
            <person name="Girolomoni L."/>
            <person name="Cosentino E."/>
            <person name="Cuine S."/>
            <person name="Li-Beisson Y."/>
            <person name="Delledonne M."/>
            <person name="Ballottari M."/>
        </authorList>
    </citation>
    <scope>NUCLEOTIDE SEQUENCE</scope>
    <source>
        <strain evidence="2">211/11P</strain>
        <tissue evidence="2">Whole cell</tissue>
    </source>
</reference>
<feature type="region of interest" description="Disordered" evidence="1">
    <location>
        <begin position="393"/>
        <end position="424"/>
    </location>
</feature>
<evidence type="ECO:0000313" key="3">
    <source>
        <dbReference type="Proteomes" id="UP001055712"/>
    </source>
</evidence>
<accession>A0A9D4TFV3</accession>
<dbReference type="AlphaFoldDB" id="A0A9D4TFV3"/>
<name>A0A9D4TFV3_CHLVU</name>